<dbReference type="Proteomes" id="UP000280819">
    <property type="component" value="Unassembled WGS sequence"/>
</dbReference>
<feature type="transmembrane region" description="Helical" evidence="1">
    <location>
        <begin position="147"/>
        <end position="173"/>
    </location>
</feature>
<comment type="caution">
    <text evidence="2">The sequence shown here is derived from an EMBL/GenBank/DDBJ whole genome shotgun (WGS) entry which is preliminary data.</text>
</comment>
<gene>
    <name evidence="2" type="ORF">EII34_02320</name>
</gene>
<keyword evidence="1" id="KW-1133">Transmembrane helix</keyword>
<proteinExistence type="predicted"/>
<feature type="transmembrane region" description="Helical" evidence="1">
    <location>
        <begin position="20"/>
        <end position="39"/>
    </location>
</feature>
<feature type="transmembrane region" description="Helical" evidence="1">
    <location>
        <begin position="232"/>
        <end position="254"/>
    </location>
</feature>
<dbReference type="PANTHER" id="PTHR36832:SF2">
    <property type="entry name" value="INTEGRAL MEMBRANE PROTEIN"/>
    <property type="match status" value="1"/>
</dbReference>
<feature type="transmembrane region" description="Helical" evidence="1">
    <location>
        <begin position="115"/>
        <end position="135"/>
    </location>
</feature>
<reference evidence="2 3" key="1">
    <citation type="submission" date="2018-11" db="EMBL/GenBank/DDBJ databases">
        <title>Genomes From Bacteria Associated with the Canine Oral Cavity: a Test Case for Automated Genome-Based Taxonomic Assignment.</title>
        <authorList>
            <person name="Coil D.A."/>
            <person name="Jospin G."/>
            <person name="Darling A.E."/>
            <person name="Wallis C."/>
            <person name="Davis I.J."/>
            <person name="Harris S."/>
            <person name="Eisen J.A."/>
            <person name="Holcombe L.J."/>
            <person name="O'Flynn C."/>
        </authorList>
    </citation>
    <scope>NUCLEOTIDE SEQUENCE [LARGE SCALE GENOMIC DNA]</scope>
    <source>
        <strain evidence="2 3">OH887_COT-365</strain>
    </source>
</reference>
<evidence type="ECO:0000313" key="3">
    <source>
        <dbReference type="Proteomes" id="UP000280819"/>
    </source>
</evidence>
<dbReference type="PANTHER" id="PTHR36832">
    <property type="entry name" value="SLR1174 PROTEIN-RELATED"/>
    <property type="match status" value="1"/>
</dbReference>
<keyword evidence="1" id="KW-0812">Transmembrane</keyword>
<name>A0A3P1TDM5_9ACTN</name>
<dbReference type="OrthoDB" id="62003at2"/>
<dbReference type="RefSeq" id="WP_124842462.1">
    <property type="nucleotide sequence ID" value="NZ_RQZG01000001.1"/>
</dbReference>
<evidence type="ECO:0000256" key="1">
    <source>
        <dbReference type="SAM" id="Phobius"/>
    </source>
</evidence>
<feature type="transmembrane region" description="Helical" evidence="1">
    <location>
        <begin position="185"/>
        <end position="212"/>
    </location>
</feature>
<feature type="transmembrane region" description="Helical" evidence="1">
    <location>
        <begin position="59"/>
        <end position="79"/>
    </location>
</feature>
<evidence type="ECO:0000313" key="2">
    <source>
        <dbReference type="EMBL" id="RRD07340.1"/>
    </source>
</evidence>
<dbReference type="AlphaFoldDB" id="A0A3P1TDM5"/>
<organism evidence="2 3">
    <name type="scientific">Arachnia propionica</name>
    <dbReference type="NCBI Taxonomy" id="1750"/>
    <lineage>
        <taxon>Bacteria</taxon>
        <taxon>Bacillati</taxon>
        <taxon>Actinomycetota</taxon>
        <taxon>Actinomycetes</taxon>
        <taxon>Propionibacteriales</taxon>
        <taxon>Propionibacteriaceae</taxon>
        <taxon>Arachnia</taxon>
    </lineage>
</organism>
<sequence length="266" mass="29013">MSSWWTALRGPVRAAFRTGWVYRLNVVTATLGLLLQVWLLSVVWRSVYGGATKVRGIEVTQAVSYAVLAVCIQTALMPWEFSSLNQRVRSGQVGIDMIRPVGLLPQVLAHNLGTFLAQTPIAVIGLVWAVAIGALSLPPDAAVVVSWLLATLLGVALTLLMNLLMSMACFWSLEIGGYLMLYRLGSALLSGALIPLWFMPGWLAGLLDWLPFRAQMFTPLSIYFGQVSGTEAWFAILGQLGWIGVVVALLHVVWRRAEHKVVVLGG</sequence>
<keyword evidence="1" id="KW-0472">Membrane</keyword>
<evidence type="ECO:0008006" key="4">
    <source>
        <dbReference type="Google" id="ProtNLM"/>
    </source>
</evidence>
<protein>
    <recommendedName>
        <fullName evidence="4">ABC-2 type transport system permease protein</fullName>
    </recommendedName>
</protein>
<accession>A0A3P1TDM5</accession>
<dbReference type="InterPro" id="IPR010390">
    <property type="entry name" value="ABC-2_transporter-like"/>
</dbReference>
<dbReference type="Pfam" id="PF06182">
    <property type="entry name" value="ABC2_membrane_6"/>
    <property type="match status" value="1"/>
</dbReference>
<dbReference type="EMBL" id="RQZG01000001">
    <property type="protein sequence ID" value="RRD07340.1"/>
    <property type="molecule type" value="Genomic_DNA"/>
</dbReference>